<sequence>MDNEALEQVIAKAGGPSALAKKLGVTSQAVSQWKSVPARHAAIVADILDCPVRTLLSARRTPTEARP</sequence>
<reference evidence="1" key="1">
    <citation type="submission" date="2013-04" db="EMBL/GenBank/DDBJ databases">
        <title>The genome sequencing project of 58 acetic acid bacteria.</title>
        <authorList>
            <person name="Okamoto-Kainuma A."/>
            <person name="Ishikawa M."/>
            <person name="Umino S."/>
            <person name="Koizumi Y."/>
            <person name="Shiwa Y."/>
            <person name="Yoshikawa H."/>
            <person name="Matsutani M."/>
            <person name="Matsushita K."/>
        </authorList>
    </citation>
    <scope>NUCLEOTIDE SEQUENCE</scope>
    <source>
        <strain evidence="1">NRIC 0535</strain>
    </source>
</reference>
<dbReference type="InterPro" id="IPR010982">
    <property type="entry name" value="Lambda_DNA-bd_dom_sf"/>
</dbReference>
<gene>
    <name evidence="1" type="ORF">AA0535_1709</name>
</gene>
<keyword evidence="2" id="KW-1185">Reference proteome</keyword>
<dbReference type="SUPFAM" id="SSF47413">
    <property type="entry name" value="lambda repressor-like DNA-binding domains"/>
    <property type="match status" value="1"/>
</dbReference>
<evidence type="ECO:0000313" key="1">
    <source>
        <dbReference type="EMBL" id="GBQ89091.1"/>
    </source>
</evidence>
<organism evidence="1 2">
    <name type="scientific">Asaia krungthepensis NRIC 0535</name>
    <dbReference type="NCBI Taxonomy" id="1307925"/>
    <lineage>
        <taxon>Bacteria</taxon>
        <taxon>Pseudomonadati</taxon>
        <taxon>Pseudomonadota</taxon>
        <taxon>Alphaproteobacteria</taxon>
        <taxon>Acetobacterales</taxon>
        <taxon>Acetobacteraceae</taxon>
        <taxon>Asaia</taxon>
    </lineage>
</organism>
<dbReference type="EMBL" id="BAPV01000012">
    <property type="protein sequence ID" value="GBQ89091.1"/>
    <property type="molecule type" value="Genomic_DNA"/>
</dbReference>
<dbReference type="Gene3D" id="1.10.260.40">
    <property type="entry name" value="lambda repressor-like DNA-binding domains"/>
    <property type="match status" value="1"/>
</dbReference>
<evidence type="ECO:0008006" key="3">
    <source>
        <dbReference type="Google" id="ProtNLM"/>
    </source>
</evidence>
<evidence type="ECO:0000313" key="2">
    <source>
        <dbReference type="Proteomes" id="UP001062776"/>
    </source>
</evidence>
<proteinExistence type="predicted"/>
<accession>A0ABQ0Q344</accession>
<dbReference type="Proteomes" id="UP001062776">
    <property type="component" value="Unassembled WGS sequence"/>
</dbReference>
<dbReference type="Pfam" id="PF14549">
    <property type="entry name" value="P22_Cro"/>
    <property type="match status" value="1"/>
</dbReference>
<dbReference type="RefSeq" id="WP_264815564.1">
    <property type="nucleotide sequence ID" value="NZ_BAPV01000012.1"/>
</dbReference>
<comment type="caution">
    <text evidence="1">The sequence shown here is derived from an EMBL/GenBank/DDBJ whole genome shotgun (WGS) entry which is preliminary data.</text>
</comment>
<name>A0ABQ0Q344_9PROT</name>
<protein>
    <recommendedName>
        <fullName evidence="3">Helix-turn-helix domain-containing protein</fullName>
    </recommendedName>
</protein>